<evidence type="ECO:0000313" key="2">
    <source>
        <dbReference type="EMBL" id="GAU30493.1"/>
    </source>
</evidence>
<dbReference type="OrthoDB" id="10265891at2759"/>
<dbReference type="Proteomes" id="UP000242715">
    <property type="component" value="Unassembled WGS sequence"/>
</dbReference>
<name>A0A2Z6ML23_TRISU</name>
<organism evidence="2 3">
    <name type="scientific">Trifolium subterraneum</name>
    <name type="common">Subterranean clover</name>
    <dbReference type="NCBI Taxonomy" id="3900"/>
    <lineage>
        <taxon>Eukaryota</taxon>
        <taxon>Viridiplantae</taxon>
        <taxon>Streptophyta</taxon>
        <taxon>Embryophyta</taxon>
        <taxon>Tracheophyta</taxon>
        <taxon>Spermatophyta</taxon>
        <taxon>Magnoliopsida</taxon>
        <taxon>eudicotyledons</taxon>
        <taxon>Gunneridae</taxon>
        <taxon>Pentapetalae</taxon>
        <taxon>rosids</taxon>
        <taxon>fabids</taxon>
        <taxon>Fabales</taxon>
        <taxon>Fabaceae</taxon>
        <taxon>Papilionoideae</taxon>
        <taxon>50 kb inversion clade</taxon>
        <taxon>NPAAA clade</taxon>
        <taxon>Hologalegina</taxon>
        <taxon>IRL clade</taxon>
        <taxon>Trifolieae</taxon>
        <taxon>Trifolium</taxon>
    </lineage>
</organism>
<keyword evidence="3" id="KW-1185">Reference proteome</keyword>
<feature type="signal peptide" evidence="1">
    <location>
        <begin position="1"/>
        <end position="17"/>
    </location>
</feature>
<keyword evidence="1" id="KW-0732">Signal</keyword>
<gene>
    <name evidence="2" type="ORF">TSUD_18730</name>
</gene>
<proteinExistence type="predicted"/>
<sequence>MQMVLFAYLLQLRKAIAAMLIELDETEYTDVFGRASRPEAPQRVLQRPFFKEWRSLPTHEREANKPDIGHSTMFS</sequence>
<protein>
    <submittedName>
        <fullName evidence="2">Uncharacterized protein</fullName>
    </submittedName>
</protein>
<reference evidence="3" key="1">
    <citation type="journal article" date="2017" name="Front. Plant Sci.">
        <title>Climate Clever Clovers: New Paradigm to Reduce the Environmental Footprint of Ruminants by Breeding Low Methanogenic Forages Utilizing Haplotype Variation.</title>
        <authorList>
            <person name="Kaur P."/>
            <person name="Appels R."/>
            <person name="Bayer P.E."/>
            <person name="Keeble-Gagnere G."/>
            <person name="Wang J."/>
            <person name="Hirakawa H."/>
            <person name="Shirasawa K."/>
            <person name="Vercoe P."/>
            <person name="Stefanova K."/>
            <person name="Durmic Z."/>
            <person name="Nichols P."/>
            <person name="Revell C."/>
            <person name="Isobe S.N."/>
            <person name="Edwards D."/>
            <person name="Erskine W."/>
        </authorList>
    </citation>
    <scope>NUCLEOTIDE SEQUENCE [LARGE SCALE GENOMIC DNA]</scope>
    <source>
        <strain evidence="3">cv. Daliak</strain>
    </source>
</reference>
<accession>A0A2Z6ML23</accession>
<evidence type="ECO:0000313" key="3">
    <source>
        <dbReference type="Proteomes" id="UP000242715"/>
    </source>
</evidence>
<evidence type="ECO:0000256" key="1">
    <source>
        <dbReference type="SAM" id="SignalP"/>
    </source>
</evidence>
<dbReference type="EMBL" id="DF973427">
    <property type="protein sequence ID" value="GAU30493.1"/>
    <property type="molecule type" value="Genomic_DNA"/>
</dbReference>
<feature type="chain" id="PRO_5016358322" evidence="1">
    <location>
        <begin position="18"/>
        <end position="75"/>
    </location>
</feature>
<dbReference type="AlphaFoldDB" id="A0A2Z6ML23"/>